<dbReference type="AlphaFoldDB" id="A0A543B0V0"/>
<reference evidence="1 2" key="1">
    <citation type="submission" date="2019-06" db="EMBL/GenBank/DDBJ databases">
        <title>Sequencing the genomes of 1000 actinobacteria strains.</title>
        <authorList>
            <person name="Klenk H.-P."/>
        </authorList>
    </citation>
    <scope>NUCLEOTIDE SEQUENCE [LARGE SCALE GENOMIC DNA]</scope>
    <source>
        <strain evidence="1 2">DSM 45928</strain>
    </source>
</reference>
<organism evidence="1 2">
    <name type="scientific">Stackebrandtia endophytica</name>
    <dbReference type="NCBI Taxonomy" id="1496996"/>
    <lineage>
        <taxon>Bacteria</taxon>
        <taxon>Bacillati</taxon>
        <taxon>Actinomycetota</taxon>
        <taxon>Actinomycetes</taxon>
        <taxon>Glycomycetales</taxon>
        <taxon>Glycomycetaceae</taxon>
        <taxon>Stackebrandtia</taxon>
    </lineage>
</organism>
<evidence type="ECO:0000313" key="1">
    <source>
        <dbReference type="EMBL" id="TQL78471.1"/>
    </source>
</evidence>
<dbReference type="InParanoid" id="A0A543B0V0"/>
<gene>
    <name evidence="1" type="ORF">FB566_4059</name>
</gene>
<sequence>MVTSTVTHRALDGVTYALSTDLDLSKPATSVADVVVGGRLHEWTMGIDQLGDDVADALGLNGFDSELSYEGGLLRTAVSTEYDPQTELVEHPLLVVWQARRYSIVTRLYHASVADALSQLRALRPEETDAGIAFSPDVSAGAAFAGPATVIKEVPGLGLLEMTAPTDEQTAQLPPWKGVPVVDGELYRDNLADGSPFFVMSTPQVWATLVPLRDTDVNAVPDLAAQLALRVVEDD</sequence>
<dbReference type="RefSeq" id="WP_211347785.1">
    <property type="nucleotide sequence ID" value="NZ_JBHTGS010000003.1"/>
</dbReference>
<name>A0A543B0V0_9ACTN</name>
<proteinExistence type="predicted"/>
<comment type="caution">
    <text evidence="1">The sequence shown here is derived from an EMBL/GenBank/DDBJ whole genome shotgun (WGS) entry which is preliminary data.</text>
</comment>
<accession>A0A543B0V0</accession>
<protein>
    <submittedName>
        <fullName evidence="1">Uncharacterized protein</fullName>
    </submittedName>
</protein>
<dbReference type="EMBL" id="VFOW01000001">
    <property type="protein sequence ID" value="TQL78471.1"/>
    <property type="molecule type" value="Genomic_DNA"/>
</dbReference>
<keyword evidence="2" id="KW-1185">Reference proteome</keyword>
<dbReference type="Proteomes" id="UP000317043">
    <property type="component" value="Unassembled WGS sequence"/>
</dbReference>
<evidence type="ECO:0000313" key="2">
    <source>
        <dbReference type="Proteomes" id="UP000317043"/>
    </source>
</evidence>